<keyword evidence="1" id="KW-0812">Transmembrane</keyword>
<keyword evidence="3" id="KW-1185">Reference proteome</keyword>
<accession>A0A521F0E3</accession>
<dbReference type="AlphaFoldDB" id="A0A521F0E3"/>
<feature type="transmembrane region" description="Helical" evidence="1">
    <location>
        <begin position="12"/>
        <end position="31"/>
    </location>
</feature>
<protein>
    <submittedName>
        <fullName evidence="2">Uncharacterized protein</fullName>
    </submittedName>
</protein>
<keyword evidence="1" id="KW-1133">Transmembrane helix</keyword>
<evidence type="ECO:0000313" key="2">
    <source>
        <dbReference type="EMBL" id="SMO89672.1"/>
    </source>
</evidence>
<evidence type="ECO:0000313" key="3">
    <source>
        <dbReference type="Proteomes" id="UP000317593"/>
    </source>
</evidence>
<name>A0A521F0E3_9BACT</name>
<dbReference type="EMBL" id="FXTH01000021">
    <property type="protein sequence ID" value="SMO89672.1"/>
    <property type="molecule type" value="Genomic_DNA"/>
</dbReference>
<dbReference type="RefSeq" id="WP_185958472.1">
    <property type="nucleotide sequence ID" value="NZ_FXTH01000021.1"/>
</dbReference>
<dbReference type="InterPro" id="IPR044020">
    <property type="entry name" value="DUF5676"/>
</dbReference>
<evidence type="ECO:0000256" key="1">
    <source>
        <dbReference type="SAM" id="Phobius"/>
    </source>
</evidence>
<proteinExistence type="predicted"/>
<dbReference type="Pfam" id="PF18926">
    <property type="entry name" value="DUF5676"/>
    <property type="match status" value="1"/>
</dbReference>
<reference evidence="2 3" key="1">
    <citation type="submission" date="2017-05" db="EMBL/GenBank/DDBJ databases">
        <authorList>
            <person name="Varghese N."/>
            <person name="Submissions S."/>
        </authorList>
    </citation>
    <scope>NUCLEOTIDE SEQUENCE [LARGE SCALE GENOMIC DNA]</scope>
    <source>
        <strain evidence="2 3">DSM 21194</strain>
    </source>
</reference>
<gene>
    <name evidence="2" type="ORF">SAMN06265218_12117</name>
</gene>
<dbReference type="Proteomes" id="UP000317593">
    <property type="component" value="Unassembled WGS sequence"/>
</dbReference>
<keyword evidence="1" id="KW-0472">Membrane</keyword>
<sequence>MRTLNIKKMGLAVGATGAVLYIGCIILMVSVGREGTVFFFNSLLQGK</sequence>
<organism evidence="2 3">
    <name type="scientific">Fodinibius sediminis</name>
    <dbReference type="NCBI Taxonomy" id="1214077"/>
    <lineage>
        <taxon>Bacteria</taxon>
        <taxon>Pseudomonadati</taxon>
        <taxon>Balneolota</taxon>
        <taxon>Balneolia</taxon>
        <taxon>Balneolales</taxon>
        <taxon>Balneolaceae</taxon>
        <taxon>Fodinibius</taxon>
    </lineage>
</organism>